<dbReference type="EMBL" id="AP025292">
    <property type="protein sequence ID" value="BDD00220.1"/>
    <property type="molecule type" value="Genomic_DNA"/>
</dbReference>
<evidence type="ECO:0000256" key="2">
    <source>
        <dbReference type="ARBA" id="ARBA00004170"/>
    </source>
</evidence>
<keyword evidence="8 10" id="KW-0139">CF(1)</keyword>
<organism evidence="11 12">
    <name type="scientific">Persicobacter psychrovividus</name>
    <dbReference type="NCBI Taxonomy" id="387638"/>
    <lineage>
        <taxon>Bacteria</taxon>
        <taxon>Pseudomonadati</taxon>
        <taxon>Bacteroidota</taxon>
        <taxon>Cytophagia</taxon>
        <taxon>Cytophagales</taxon>
        <taxon>Persicobacteraceae</taxon>
        <taxon>Persicobacter</taxon>
    </lineage>
</organism>
<evidence type="ECO:0000256" key="9">
    <source>
        <dbReference type="ARBA" id="ARBA00023310"/>
    </source>
</evidence>
<dbReference type="InterPro" id="IPR023632">
    <property type="entry name" value="ATP_synth_F1_gsu_CS"/>
</dbReference>
<dbReference type="Gene3D" id="1.10.287.80">
    <property type="entry name" value="ATP synthase, gamma subunit, helix hairpin domain"/>
    <property type="match status" value="1"/>
</dbReference>
<dbReference type="SUPFAM" id="SSF52943">
    <property type="entry name" value="ATP synthase (F1-ATPase), gamma subunit"/>
    <property type="match status" value="1"/>
</dbReference>
<comment type="similarity">
    <text evidence="3 10">Belongs to the ATPase gamma chain family.</text>
</comment>
<dbReference type="PANTHER" id="PTHR11693">
    <property type="entry name" value="ATP SYNTHASE GAMMA CHAIN"/>
    <property type="match status" value="1"/>
</dbReference>
<dbReference type="HAMAP" id="MF_00815">
    <property type="entry name" value="ATP_synth_gamma_bact"/>
    <property type="match status" value="1"/>
</dbReference>
<evidence type="ECO:0000313" key="11">
    <source>
        <dbReference type="EMBL" id="BDD00220.1"/>
    </source>
</evidence>
<keyword evidence="10" id="KW-1003">Cell membrane</keyword>
<keyword evidence="7 10" id="KW-0472">Membrane</keyword>
<keyword evidence="5 10" id="KW-0375">Hydrogen ion transport</keyword>
<dbReference type="PANTHER" id="PTHR11693:SF22">
    <property type="entry name" value="ATP SYNTHASE SUBUNIT GAMMA, MITOCHONDRIAL"/>
    <property type="match status" value="1"/>
</dbReference>
<evidence type="ECO:0000256" key="7">
    <source>
        <dbReference type="ARBA" id="ARBA00023136"/>
    </source>
</evidence>
<keyword evidence="4 10" id="KW-0813">Transport</keyword>
<dbReference type="NCBIfam" id="TIGR01146">
    <property type="entry name" value="ATPsyn_F1gamma"/>
    <property type="match status" value="1"/>
</dbReference>
<name>A0ABM7VGY2_9BACT</name>
<dbReference type="CDD" id="cd12151">
    <property type="entry name" value="F1-ATPase_gamma"/>
    <property type="match status" value="1"/>
</dbReference>
<dbReference type="Proteomes" id="UP001354989">
    <property type="component" value="Chromosome"/>
</dbReference>
<dbReference type="InterPro" id="IPR000131">
    <property type="entry name" value="ATP_synth_F1_gsu"/>
</dbReference>
<sequence length="302" mass="34320">MANLKEIKARIKSVDSTQQITKAMKMVAASKLRRAQDRIMQMRPYAEKFDEILDHVNEVASGVQVKRDFAQVREEVESVLLVVITSDRGLCGGFNTNVIKQAVQRIEDNYASQRDAGKLTILPIGKKAYEYFAKNKYVVIDKYYELFNDLSFNSARLVAEYMMEMFIEGKYDQVDLIYNEFKNVATQLLREEVFLPAQPREEEEEANKDAKHGGMAIDYIFDQNPGALLDELIPHGLKMRFFRAVLESNASEHGARMTAMDKATDNAAELLKDLNLLYNRTRQAAITTEILEITAGAEALAQ</sequence>
<evidence type="ECO:0000256" key="3">
    <source>
        <dbReference type="ARBA" id="ARBA00007681"/>
    </source>
</evidence>
<keyword evidence="12" id="KW-1185">Reference proteome</keyword>
<reference evidence="11 12" key="1">
    <citation type="submission" date="2021-12" db="EMBL/GenBank/DDBJ databases">
        <title>Genome sequencing of bacteria with rrn-lacking chromosome and rrn-plasmid.</title>
        <authorList>
            <person name="Anda M."/>
            <person name="Iwasaki W."/>
        </authorList>
    </citation>
    <scope>NUCLEOTIDE SEQUENCE [LARGE SCALE GENOMIC DNA]</scope>
    <source>
        <strain evidence="11 12">NBRC 101262</strain>
    </source>
</reference>
<evidence type="ECO:0000256" key="10">
    <source>
        <dbReference type="HAMAP-Rule" id="MF_00815"/>
    </source>
</evidence>
<evidence type="ECO:0000256" key="1">
    <source>
        <dbReference type="ARBA" id="ARBA00003456"/>
    </source>
</evidence>
<comment type="subcellular location">
    <subcellularLocation>
        <location evidence="10">Cell membrane</location>
        <topology evidence="10">Peripheral membrane protein</topology>
    </subcellularLocation>
    <subcellularLocation>
        <location evidence="2">Membrane</location>
        <topology evidence="2">Peripheral membrane protein</topology>
    </subcellularLocation>
</comment>
<evidence type="ECO:0000256" key="4">
    <source>
        <dbReference type="ARBA" id="ARBA00022448"/>
    </source>
</evidence>
<evidence type="ECO:0000256" key="5">
    <source>
        <dbReference type="ARBA" id="ARBA00022781"/>
    </source>
</evidence>
<dbReference type="InterPro" id="IPR035968">
    <property type="entry name" value="ATP_synth_F1_ATPase_gsu"/>
</dbReference>
<protein>
    <recommendedName>
        <fullName evidence="10">ATP synthase gamma chain</fullName>
    </recommendedName>
    <alternativeName>
        <fullName evidence="10">ATP synthase F1 sector gamma subunit</fullName>
    </alternativeName>
    <alternativeName>
        <fullName evidence="10">F-ATPase gamma subunit</fullName>
    </alternativeName>
</protein>
<evidence type="ECO:0000313" key="12">
    <source>
        <dbReference type="Proteomes" id="UP001354989"/>
    </source>
</evidence>
<dbReference type="Gene3D" id="3.40.1380.10">
    <property type="match status" value="1"/>
</dbReference>
<accession>A0ABM7VGY2</accession>
<dbReference type="PROSITE" id="PS00153">
    <property type="entry name" value="ATPASE_GAMMA"/>
    <property type="match status" value="1"/>
</dbReference>
<proteinExistence type="inferred from homology"/>
<evidence type="ECO:0000256" key="8">
    <source>
        <dbReference type="ARBA" id="ARBA00023196"/>
    </source>
</evidence>
<dbReference type="PRINTS" id="PR00126">
    <property type="entry name" value="ATPASEGAMMA"/>
</dbReference>
<keyword evidence="6 10" id="KW-0406">Ion transport</keyword>
<gene>
    <name evidence="10 11" type="primary">atpG</name>
    <name evidence="11" type="ORF">PEPS_25000</name>
</gene>
<comment type="subunit">
    <text evidence="10">F-type ATPases have 2 components, CF(1) - the catalytic core - and CF(0) - the membrane proton channel. CF(1) has five subunits: alpha(3), beta(3), gamma(1), delta(1), epsilon(1). CF(0) has three main subunits: a, b and c.</text>
</comment>
<dbReference type="RefSeq" id="WP_338397207.1">
    <property type="nucleotide sequence ID" value="NZ_AP025292.1"/>
</dbReference>
<keyword evidence="9 10" id="KW-0066">ATP synthesis</keyword>
<dbReference type="Pfam" id="PF00231">
    <property type="entry name" value="ATP-synt"/>
    <property type="match status" value="1"/>
</dbReference>
<comment type="function">
    <text evidence="1 10">Produces ATP from ADP in the presence of a proton gradient across the membrane. The gamma chain is believed to be important in regulating ATPase activity and the flow of protons through the CF(0) complex.</text>
</comment>
<evidence type="ECO:0000256" key="6">
    <source>
        <dbReference type="ARBA" id="ARBA00023065"/>
    </source>
</evidence>